<organism evidence="2">
    <name type="scientific">viral metagenome</name>
    <dbReference type="NCBI Taxonomy" id="1070528"/>
    <lineage>
        <taxon>unclassified sequences</taxon>
        <taxon>metagenomes</taxon>
        <taxon>organismal metagenomes</taxon>
    </lineage>
</organism>
<keyword evidence="1" id="KW-1133">Transmembrane helix</keyword>
<protein>
    <submittedName>
        <fullName evidence="2">Uncharacterized protein</fullName>
    </submittedName>
</protein>
<gene>
    <name evidence="2" type="ORF">TM448A02981_0006</name>
</gene>
<dbReference type="AlphaFoldDB" id="A0A6H1ZXU0"/>
<keyword evidence="1" id="KW-0472">Membrane</keyword>
<accession>A0A6H1ZXU0</accession>
<reference evidence="2" key="1">
    <citation type="submission" date="2020-03" db="EMBL/GenBank/DDBJ databases">
        <title>The deep terrestrial virosphere.</title>
        <authorList>
            <person name="Holmfeldt K."/>
            <person name="Nilsson E."/>
            <person name="Simone D."/>
            <person name="Lopez-Fernandez M."/>
            <person name="Wu X."/>
            <person name="de Brujin I."/>
            <person name="Lundin D."/>
            <person name="Andersson A."/>
            <person name="Bertilsson S."/>
            <person name="Dopson M."/>
        </authorList>
    </citation>
    <scope>NUCLEOTIDE SEQUENCE</scope>
    <source>
        <strain evidence="2">TM448A02981</strain>
    </source>
</reference>
<proteinExistence type="predicted"/>
<name>A0A6H1ZXU0_9ZZZZ</name>
<evidence type="ECO:0000256" key="1">
    <source>
        <dbReference type="SAM" id="Phobius"/>
    </source>
</evidence>
<dbReference type="EMBL" id="MT144365">
    <property type="protein sequence ID" value="QJA52753.1"/>
    <property type="molecule type" value="Genomic_DNA"/>
</dbReference>
<sequence length="86" mass="9861">MPGNEETTIRFKLWAVLGFLVALIGIGFGYLFIAQTSAAIERIDIKERVIRTEMSITYIVEGIAELKETQKQMMEILRKQQRARGE</sequence>
<keyword evidence="1" id="KW-0812">Transmembrane</keyword>
<evidence type="ECO:0000313" key="2">
    <source>
        <dbReference type="EMBL" id="QJA52753.1"/>
    </source>
</evidence>
<feature type="transmembrane region" description="Helical" evidence="1">
    <location>
        <begin position="12"/>
        <end position="33"/>
    </location>
</feature>